<dbReference type="InterPro" id="IPR050709">
    <property type="entry name" value="Biotin_Carboxyl_Carrier/Decarb"/>
</dbReference>
<gene>
    <name evidence="3" type="ORF">FL622_09625</name>
</gene>
<feature type="domain" description="Lipoyl-binding" evidence="2">
    <location>
        <begin position="1"/>
        <end position="76"/>
    </location>
</feature>
<dbReference type="PANTHER" id="PTHR45266:SF3">
    <property type="entry name" value="OXALOACETATE DECARBOXYLASE ALPHA CHAIN"/>
    <property type="match status" value="1"/>
</dbReference>
<sequence>MTGATLFKQVGAPMPGKIFKLLVNVGDEVKAGETLLSTEAMKMETNVKAKEDGVVKEVLFKEGDQVQQGDLLVILC</sequence>
<dbReference type="PROSITE" id="PS50968">
    <property type="entry name" value="BIOTINYL_LIPOYL"/>
    <property type="match status" value="1"/>
</dbReference>
<evidence type="ECO:0000259" key="2">
    <source>
        <dbReference type="PROSITE" id="PS50968"/>
    </source>
</evidence>
<keyword evidence="1" id="KW-0092">Biotin</keyword>
<dbReference type="InterPro" id="IPR000089">
    <property type="entry name" value="Biotin_lipoyl"/>
</dbReference>
<dbReference type="CDD" id="cd06850">
    <property type="entry name" value="biotinyl_domain"/>
    <property type="match status" value="1"/>
</dbReference>
<evidence type="ECO:0000313" key="3">
    <source>
        <dbReference type="EMBL" id="TRO81157.1"/>
    </source>
</evidence>
<reference evidence="3 4" key="1">
    <citation type="submission" date="2019-07" db="EMBL/GenBank/DDBJ databases">
        <title>Insights of Desulfuromonas acetexigens electromicrobiology.</title>
        <authorList>
            <person name="Katuri K."/>
            <person name="Sapireddy V."/>
            <person name="Shaw D.R."/>
            <person name="Saikaly P."/>
        </authorList>
    </citation>
    <scope>NUCLEOTIDE SEQUENCE [LARGE SCALE GENOMIC DNA]</scope>
    <source>
        <strain evidence="3 4">2873</strain>
    </source>
</reference>
<dbReference type="SUPFAM" id="SSF51230">
    <property type="entry name" value="Single hybrid motif"/>
    <property type="match status" value="1"/>
</dbReference>
<dbReference type="InterPro" id="IPR011053">
    <property type="entry name" value="Single_hybrid_motif"/>
</dbReference>
<dbReference type="Proteomes" id="UP000317155">
    <property type="component" value="Unassembled WGS sequence"/>
</dbReference>
<dbReference type="OrthoDB" id="9769961at2"/>
<dbReference type="EMBL" id="VJVV01000006">
    <property type="protein sequence ID" value="TRO81157.1"/>
    <property type="molecule type" value="Genomic_DNA"/>
</dbReference>
<evidence type="ECO:0000313" key="4">
    <source>
        <dbReference type="Proteomes" id="UP000317155"/>
    </source>
</evidence>
<accession>A0A550JD78</accession>
<dbReference type="Pfam" id="PF00364">
    <property type="entry name" value="Biotin_lipoyl"/>
    <property type="match status" value="1"/>
</dbReference>
<protein>
    <submittedName>
        <fullName evidence="3">Biotin/lipoyl-binding protein</fullName>
    </submittedName>
</protein>
<dbReference type="PANTHER" id="PTHR45266">
    <property type="entry name" value="OXALOACETATE DECARBOXYLASE ALPHA CHAIN"/>
    <property type="match status" value="1"/>
</dbReference>
<dbReference type="Gene3D" id="2.40.50.100">
    <property type="match status" value="1"/>
</dbReference>
<organism evidence="3 4">
    <name type="scientific">Trichloromonas acetexigens</name>
    <dbReference type="NCBI Taxonomy" id="38815"/>
    <lineage>
        <taxon>Bacteria</taxon>
        <taxon>Pseudomonadati</taxon>
        <taxon>Thermodesulfobacteriota</taxon>
        <taxon>Desulfuromonadia</taxon>
        <taxon>Desulfuromonadales</taxon>
        <taxon>Trichloromonadaceae</taxon>
        <taxon>Trichloromonas</taxon>
    </lineage>
</organism>
<name>A0A550JD78_9BACT</name>
<comment type="caution">
    <text evidence="3">The sequence shown here is derived from an EMBL/GenBank/DDBJ whole genome shotgun (WGS) entry which is preliminary data.</text>
</comment>
<evidence type="ECO:0000256" key="1">
    <source>
        <dbReference type="ARBA" id="ARBA00023267"/>
    </source>
</evidence>
<keyword evidence="4" id="KW-1185">Reference proteome</keyword>
<dbReference type="AlphaFoldDB" id="A0A550JD78"/>
<proteinExistence type="predicted"/>
<dbReference type="FunFam" id="2.40.50.100:FF:000003">
    <property type="entry name" value="Acetyl-CoA carboxylase biotin carboxyl carrier protein"/>
    <property type="match status" value="1"/>
</dbReference>